<dbReference type="NCBIfam" id="TIGR01730">
    <property type="entry name" value="RND_mfp"/>
    <property type="match status" value="1"/>
</dbReference>
<evidence type="ECO:0000256" key="1">
    <source>
        <dbReference type="ARBA" id="ARBA00004196"/>
    </source>
</evidence>
<dbReference type="Gene3D" id="2.40.30.170">
    <property type="match status" value="1"/>
</dbReference>
<dbReference type="InterPro" id="IPR058626">
    <property type="entry name" value="MdtA-like_b-barrel"/>
</dbReference>
<dbReference type="InterPro" id="IPR058627">
    <property type="entry name" value="MdtA-like_C"/>
</dbReference>
<dbReference type="GO" id="GO:0005886">
    <property type="term" value="C:plasma membrane"/>
    <property type="evidence" value="ECO:0007669"/>
    <property type="project" value="TreeGrafter"/>
</dbReference>
<dbReference type="GO" id="GO:0046677">
    <property type="term" value="P:response to antibiotic"/>
    <property type="evidence" value="ECO:0007669"/>
    <property type="project" value="TreeGrafter"/>
</dbReference>
<dbReference type="AlphaFoldDB" id="A0A376AAF8"/>
<evidence type="ECO:0000259" key="5">
    <source>
        <dbReference type="Pfam" id="PF25876"/>
    </source>
</evidence>
<dbReference type="Gene3D" id="2.40.420.20">
    <property type="match status" value="1"/>
</dbReference>
<dbReference type="EMBL" id="UEYP01000014">
    <property type="protein sequence ID" value="SSC64782.1"/>
    <property type="molecule type" value="Genomic_DNA"/>
</dbReference>
<dbReference type="Proteomes" id="UP000254764">
    <property type="component" value="Unassembled WGS sequence"/>
</dbReference>
<evidence type="ECO:0000256" key="2">
    <source>
        <dbReference type="ARBA" id="ARBA00009477"/>
    </source>
</evidence>
<proteinExistence type="inferred from homology"/>
<dbReference type="GO" id="GO:0030313">
    <property type="term" value="C:cell envelope"/>
    <property type="evidence" value="ECO:0007669"/>
    <property type="project" value="UniProtKB-SubCell"/>
</dbReference>
<keyword evidence="3" id="KW-0175">Coiled coil</keyword>
<keyword evidence="10" id="KW-1185">Reference proteome</keyword>
<protein>
    <submittedName>
        <fullName evidence="9">Uncharacterized protein</fullName>
    </submittedName>
</protein>
<dbReference type="InterPro" id="IPR006143">
    <property type="entry name" value="RND_pump_MFP"/>
</dbReference>
<evidence type="ECO:0000256" key="3">
    <source>
        <dbReference type="SAM" id="Coils"/>
    </source>
</evidence>
<reference evidence="10" key="1">
    <citation type="submission" date="2018-07" db="EMBL/GenBank/DDBJ databases">
        <authorList>
            <person name="Peiro R."/>
            <person name="Begona"/>
            <person name="Cbmso G."/>
            <person name="Lopez M."/>
            <person name="Gonzalez S."/>
        </authorList>
    </citation>
    <scope>NUCLEOTIDE SEQUENCE [LARGE SCALE GENOMIC DNA]</scope>
</reference>
<evidence type="ECO:0000259" key="6">
    <source>
        <dbReference type="Pfam" id="PF25917"/>
    </source>
</evidence>
<comment type="subcellular location">
    <subcellularLocation>
        <location evidence="1">Cell envelope</location>
    </subcellularLocation>
</comment>
<dbReference type="Gene3D" id="1.10.287.470">
    <property type="entry name" value="Helix hairpin bin"/>
    <property type="match status" value="1"/>
</dbReference>
<name>A0A376AAF8_9HYPH</name>
<dbReference type="SUPFAM" id="SSF111369">
    <property type="entry name" value="HlyD-like secretion proteins"/>
    <property type="match status" value="1"/>
</dbReference>
<feature type="signal peptide" evidence="4">
    <location>
        <begin position="1"/>
        <end position="21"/>
    </location>
</feature>
<keyword evidence="4" id="KW-0732">Signal</keyword>
<dbReference type="GO" id="GO:0015562">
    <property type="term" value="F:efflux transmembrane transporter activity"/>
    <property type="evidence" value="ECO:0007669"/>
    <property type="project" value="InterPro"/>
</dbReference>
<accession>A0A376AAF8</accession>
<dbReference type="Pfam" id="PF25944">
    <property type="entry name" value="Beta-barrel_RND"/>
    <property type="match status" value="1"/>
</dbReference>
<feature type="domain" description="Multidrug resistance protein MdtA-like alpha-helical hairpin" evidence="5">
    <location>
        <begin position="110"/>
        <end position="178"/>
    </location>
</feature>
<dbReference type="STRING" id="1336235.GCA_000518785_03914"/>
<organism evidence="9 10">
    <name type="scientific">Ciceribacter selenitireducens ATCC BAA-1503</name>
    <dbReference type="NCBI Taxonomy" id="1336235"/>
    <lineage>
        <taxon>Bacteria</taxon>
        <taxon>Pseudomonadati</taxon>
        <taxon>Pseudomonadota</taxon>
        <taxon>Alphaproteobacteria</taxon>
        <taxon>Hyphomicrobiales</taxon>
        <taxon>Rhizobiaceae</taxon>
        <taxon>Ciceribacter</taxon>
    </lineage>
</organism>
<dbReference type="PROSITE" id="PS51257">
    <property type="entry name" value="PROKAR_LIPOPROTEIN"/>
    <property type="match status" value="1"/>
</dbReference>
<dbReference type="PANTHER" id="PTHR30158:SF3">
    <property type="entry name" value="MULTIDRUG EFFLUX PUMP SUBUNIT ACRA-RELATED"/>
    <property type="match status" value="1"/>
</dbReference>
<gene>
    <name evidence="9" type="ORF">RHIZ70_490</name>
</gene>
<dbReference type="RefSeq" id="WP_115671950.1">
    <property type="nucleotide sequence ID" value="NZ_UEYP01000014.1"/>
</dbReference>
<dbReference type="Pfam" id="PF25917">
    <property type="entry name" value="BSH_RND"/>
    <property type="match status" value="1"/>
</dbReference>
<evidence type="ECO:0000313" key="10">
    <source>
        <dbReference type="Proteomes" id="UP000254764"/>
    </source>
</evidence>
<sequence length="404" mass="42720">MKRHFKLTTALLVLSAVLVGCNDSETAGKAPAGAGAGAERPPSPVSVVVMKKAEQPLTSLLPGRAAAFQVAEIRPRVSGIIKEIAFKEGNEVKEGTLLYKIEDDTYRAQVAQAEASLAKAEAGVPSAEANLARYERLVGSGATQIEFENAKVTLLQAKADVAEAKAALNAAQINLDLTEIHAPFEGVTSASNFSIGNVVTANQTDALTTLRRLDPIYIELTESSANLLRLKQAIAAGRMSDGDETADIKLTLEDGIEYPHVGKLDMSEMAVSETTGTYSIRAVFDNPDNLILPGMYVRATVTVGKENGYLIPQRAANRDARGELTAKFVNAEGVVETRTFAESAVSGNNWLVTEGIADGDKLIVDGFQWIGDGAPVAPVEATVDDKGFVVETPKAPETSPAAKP</sequence>
<dbReference type="Gene3D" id="2.40.50.100">
    <property type="match status" value="1"/>
</dbReference>
<evidence type="ECO:0000259" key="7">
    <source>
        <dbReference type="Pfam" id="PF25944"/>
    </source>
</evidence>
<evidence type="ECO:0000313" key="9">
    <source>
        <dbReference type="EMBL" id="SSC64782.1"/>
    </source>
</evidence>
<feature type="domain" description="Multidrug resistance protein MdtA-like beta-barrel" evidence="7">
    <location>
        <begin position="215"/>
        <end position="304"/>
    </location>
</feature>
<feature type="coiled-coil region" evidence="3">
    <location>
        <begin position="117"/>
        <end position="174"/>
    </location>
</feature>
<dbReference type="InterPro" id="IPR058625">
    <property type="entry name" value="MdtA-like_BSH"/>
</dbReference>
<feature type="domain" description="Multidrug resistance protein MdtA-like C-terminal permuted SH3" evidence="8">
    <location>
        <begin position="310"/>
        <end position="368"/>
    </location>
</feature>
<evidence type="ECO:0000256" key="4">
    <source>
        <dbReference type="SAM" id="SignalP"/>
    </source>
</evidence>
<dbReference type="InterPro" id="IPR058624">
    <property type="entry name" value="MdtA-like_HH"/>
</dbReference>
<feature type="chain" id="PRO_5017011678" evidence="4">
    <location>
        <begin position="22"/>
        <end position="404"/>
    </location>
</feature>
<dbReference type="OrthoDB" id="9800613at2"/>
<evidence type="ECO:0000259" key="8">
    <source>
        <dbReference type="Pfam" id="PF25967"/>
    </source>
</evidence>
<dbReference type="PANTHER" id="PTHR30158">
    <property type="entry name" value="ACRA/E-RELATED COMPONENT OF DRUG EFFLUX TRANSPORTER"/>
    <property type="match status" value="1"/>
</dbReference>
<comment type="similarity">
    <text evidence="2">Belongs to the membrane fusion protein (MFP) (TC 8.A.1) family.</text>
</comment>
<feature type="domain" description="Multidrug resistance protein MdtA-like barrel-sandwich hybrid" evidence="6">
    <location>
        <begin position="70"/>
        <end position="209"/>
    </location>
</feature>
<dbReference type="Pfam" id="PF25876">
    <property type="entry name" value="HH_MFP_RND"/>
    <property type="match status" value="1"/>
</dbReference>
<dbReference type="Pfam" id="PF25967">
    <property type="entry name" value="RND-MFP_C"/>
    <property type="match status" value="1"/>
</dbReference>